<protein>
    <submittedName>
        <fullName evidence="2">Unannotated protein</fullName>
    </submittedName>
</protein>
<sequence>MFSKEHMGLGLALCGLFLGPIFPNSSSWIARKTPGFPLATTVLMISIMAGAFIFPPILGFILEISGTDGFLLALATLLGLSAIFFSYSYKNWRS</sequence>
<evidence type="ECO:0000313" key="2">
    <source>
        <dbReference type="EMBL" id="CAB4727451.1"/>
    </source>
</evidence>
<organism evidence="2">
    <name type="scientific">freshwater metagenome</name>
    <dbReference type="NCBI Taxonomy" id="449393"/>
    <lineage>
        <taxon>unclassified sequences</taxon>
        <taxon>metagenomes</taxon>
        <taxon>ecological metagenomes</taxon>
    </lineage>
</organism>
<dbReference type="EMBL" id="CAEZYS010000006">
    <property type="protein sequence ID" value="CAB4727451.1"/>
    <property type="molecule type" value="Genomic_DNA"/>
</dbReference>
<evidence type="ECO:0000256" key="1">
    <source>
        <dbReference type="SAM" id="Phobius"/>
    </source>
</evidence>
<keyword evidence="1" id="KW-0812">Transmembrane</keyword>
<gene>
    <name evidence="2" type="ORF">UFOPK2782_00099</name>
</gene>
<keyword evidence="1" id="KW-0472">Membrane</keyword>
<name>A0A6J6RY83_9ZZZZ</name>
<dbReference type="SUPFAM" id="SSF103473">
    <property type="entry name" value="MFS general substrate transporter"/>
    <property type="match status" value="1"/>
</dbReference>
<feature type="transmembrane region" description="Helical" evidence="1">
    <location>
        <begin position="39"/>
        <end position="62"/>
    </location>
</feature>
<dbReference type="InterPro" id="IPR036259">
    <property type="entry name" value="MFS_trans_sf"/>
</dbReference>
<accession>A0A6J6RY83</accession>
<reference evidence="2" key="1">
    <citation type="submission" date="2020-05" db="EMBL/GenBank/DDBJ databases">
        <authorList>
            <person name="Chiriac C."/>
            <person name="Salcher M."/>
            <person name="Ghai R."/>
            <person name="Kavagutti S V."/>
        </authorList>
    </citation>
    <scope>NUCLEOTIDE SEQUENCE</scope>
</reference>
<dbReference type="AlphaFoldDB" id="A0A6J6RY83"/>
<keyword evidence="1" id="KW-1133">Transmembrane helix</keyword>
<feature type="transmembrane region" description="Helical" evidence="1">
    <location>
        <begin position="69"/>
        <end position="89"/>
    </location>
</feature>
<dbReference type="Gene3D" id="1.20.1250.20">
    <property type="entry name" value="MFS general substrate transporter like domains"/>
    <property type="match status" value="1"/>
</dbReference>
<proteinExistence type="predicted"/>